<accession>A0A2G3E6J1</accession>
<sequence>MSGAVFFNAMLLLAKNEKILKMANRYKVPNFNVNYFLCGQGCVRNEAADGNAGGRREGAEVCDTFWGVK</sequence>
<keyword evidence="2" id="KW-1185">Reference proteome</keyword>
<organism evidence="1 2">
    <name type="scientific">Agathobacter ruminis</name>
    <dbReference type="NCBI Taxonomy" id="1712665"/>
    <lineage>
        <taxon>Bacteria</taxon>
        <taxon>Bacillati</taxon>
        <taxon>Bacillota</taxon>
        <taxon>Clostridia</taxon>
        <taxon>Lachnospirales</taxon>
        <taxon>Lachnospiraceae</taxon>
        <taxon>Agathobacter</taxon>
    </lineage>
</organism>
<evidence type="ECO:0000313" key="1">
    <source>
        <dbReference type="EMBL" id="PHU38918.1"/>
    </source>
</evidence>
<comment type="caution">
    <text evidence="1">The sequence shown here is derived from an EMBL/GenBank/DDBJ whole genome shotgun (WGS) entry which is preliminary data.</text>
</comment>
<reference evidence="1 2" key="2">
    <citation type="submission" date="2017-10" db="EMBL/GenBank/DDBJ databases">
        <authorList>
            <person name="Banno H."/>
            <person name="Chua N.-H."/>
        </authorList>
    </citation>
    <scope>NUCLEOTIDE SEQUENCE [LARGE SCALE GENOMIC DNA]</scope>
    <source>
        <strain evidence="1 2">JK623</strain>
    </source>
</reference>
<gene>
    <name evidence="1" type="ORF">CSX02_00260</name>
</gene>
<proteinExistence type="predicted"/>
<evidence type="ECO:0000313" key="2">
    <source>
        <dbReference type="Proteomes" id="UP000224563"/>
    </source>
</evidence>
<dbReference type="Proteomes" id="UP000224563">
    <property type="component" value="Unassembled WGS sequence"/>
</dbReference>
<dbReference type="AlphaFoldDB" id="A0A2G3E6J1"/>
<name>A0A2G3E6J1_9FIRM</name>
<dbReference type="RefSeq" id="WP_099385183.1">
    <property type="nucleotide sequence ID" value="NZ_PDYG01000001.1"/>
</dbReference>
<dbReference type="EMBL" id="PDYG01000001">
    <property type="protein sequence ID" value="PHU38918.1"/>
    <property type="molecule type" value="Genomic_DNA"/>
</dbReference>
<protein>
    <submittedName>
        <fullName evidence="1">Uncharacterized protein</fullName>
    </submittedName>
</protein>
<reference evidence="1 2" key="1">
    <citation type="submission" date="2017-10" db="EMBL/GenBank/DDBJ databases">
        <title>Resolving the taxonomy of Roseburia spp., Eubacterium rectale and Agathobacter spp. through phylogenomic analysis.</title>
        <authorList>
            <person name="Sheridan P.O."/>
            <person name="Walker A.W."/>
            <person name="Duncan S.H."/>
            <person name="Scott K.P."/>
            <person name="Toole P.W.O."/>
            <person name="Luis P."/>
            <person name="Flint H.J."/>
        </authorList>
    </citation>
    <scope>NUCLEOTIDE SEQUENCE [LARGE SCALE GENOMIC DNA]</scope>
    <source>
        <strain evidence="1 2">JK623</strain>
    </source>
</reference>